<dbReference type="Gene3D" id="1.20.1090.10">
    <property type="entry name" value="Dehydroquinate synthase-like - alpha domain"/>
    <property type="match status" value="1"/>
</dbReference>
<evidence type="ECO:0000256" key="1">
    <source>
        <dbReference type="ARBA" id="ARBA00001911"/>
    </source>
</evidence>
<proteinExistence type="predicted"/>
<dbReference type="GO" id="GO:0003856">
    <property type="term" value="F:3-dehydroquinate synthase activity"/>
    <property type="evidence" value="ECO:0007669"/>
    <property type="project" value="TreeGrafter"/>
</dbReference>
<evidence type="ECO:0000313" key="5">
    <source>
        <dbReference type="EMBL" id="AWB22800.1"/>
    </source>
</evidence>
<dbReference type="RefSeq" id="WP_099954600.1">
    <property type="nucleotide sequence ID" value="NZ_CP028843.1"/>
</dbReference>
<protein>
    <submittedName>
        <fullName evidence="5">2-epi-5-epi-valiolone synthase</fullName>
    </submittedName>
</protein>
<gene>
    <name evidence="5" type="ORF">DA075_19375</name>
</gene>
<dbReference type="EMBL" id="CP028843">
    <property type="protein sequence ID" value="AWB22800.1"/>
    <property type="molecule type" value="Genomic_DNA"/>
</dbReference>
<keyword evidence="2" id="KW-0520">NAD</keyword>
<reference evidence="5 6" key="1">
    <citation type="submission" date="2018-04" db="EMBL/GenBank/DDBJ databases">
        <title>Methylobacterium sp. PR1016A genome.</title>
        <authorList>
            <person name="Park W."/>
        </authorList>
    </citation>
    <scope>NUCLEOTIDE SEQUENCE [LARGE SCALE GENOMIC DNA]</scope>
    <source>
        <strain evidence="5 6">PR1016A</strain>
    </source>
</reference>
<dbReference type="KEGG" id="mee:DA075_19375"/>
<evidence type="ECO:0000259" key="3">
    <source>
        <dbReference type="Pfam" id="PF01761"/>
    </source>
</evidence>
<evidence type="ECO:0000313" key="6">
    <source>
        <dbReference type="Proteomes" id="UP000244755"/>
    </source>
</evidence>
<name>A0A2R4WMN9_9HYPH</name>
<comment type="cofactor">
    <cofactor evidence="1">
        <name>NAD(+)</name>
        <dbReference type="ChEBI" id="CHEBI:57540"/>
    </cofactor>
</comment>
<dbReference type="SUPFAM" id="SSF56796">
    <property type="entry name" value="Dehydroquinate synthase-like"/>
    <property type="match status" value="1"/>
</dbReference>
<dbReference type="PANTHER" id="PTHR43622">
    <property type="entry name" value="3-DEHYDROQUINATE SYNTHASE"/>
    <property type="match status" value="1"/>
</dbReference>
<dbReference type="AlphaFoldDB" id="A0A2R4WMN9"/>
<dbReference type="PANTHER" id="PTHR43622:SF3">
    <property type="entry name" value="2-EPI-5-EPI-VALIOLONE SYNTHASE"/>
    <property type="match status" value="1"/>
</dbReference>
<evidence type="ECO:0000259" key="4">
    <source>
        <dbReference type="Pfam" id="PF24621"/>
    </source>
</evidence>
<dbReference type="Pfam" id="PF01761">
    <property type="entry name" value="DHQ_synthase"/>
    <property type="match status" value="1"/>
</dbReference>
<dbReference type="InterPro" id="IPR050071">
    <property type="entry name" value="Dehydroquinate_synthase"/>
</dbReference>
<keyword evidence="6" id="KW-1185">Reference proteome</keyword>
<dbReference type="Proteomes" id="UP000244755">
    <property type="component" value="Chromosome 1"/>
</dbReference>
<evidence type="ECO:0000256" key="2">
    <source>
        <dbReference type="ARBA" id="ARBA00023027"/>
    </source>
</evidence>
<dbReference type="OrthoDB" id="9806583at2"/>
<accession>A0A2R4WMN9</accession>
<organism evidence="5 6">
    <name type="scientific">Methylobacterium currus</name>
    <dbReference type="NCBI Taxonomy" id="2051553"/>
    <lineage>
        <taxon>Bacteria</taxon>
        <taxon>Pseudomonadati</taxon>
        <taxon>Pseudomonadota</taxon>
        <taxon>Alphaproteobacteria</taxon>
        <taxon>Hyphomicrobiales</taxon>
        <taxon>Methylobacteriaceae</taxon>
        <taxon>Methylobacterium</taxon>
    </lineage>
</organism>
<dbReference type="Pfam" id="PF24621">
    <property type="entry name" value="DHQS_C"/>
    <property type="match status" value="1"/>
</dbReference>
<dbReference type="InterPro" id="IPR056179">
    <property type="entry name" value="DHQS_C"/>
</dbReference>
<sequence>MAALPHDVGLTPPRSHVAAANRRTAYEVVFQEGASALLALRPWIAGQDHLVVTTPTVQALHGGAVAGLDPTGRRILVLDCTEASKTLQQVERVCRRAHELGLSRGGVLLAVGGGVCSDITTLAASWLRRGIRHVRVPTTLVGQVDAGLGYKGAVNFDGHKSYLGCFHAPAHVLIAPDFLRTLPARHQREGFAEIVKIAIVCDPDLLNLVDRHAEELVRTSFAAPRAAGRAIVWQSALLMLRELEQNPYEDQGYERLVDFGHTFSPLLEAASAHRLSHGEAVAIDMALTMALSAELGLVAPASRDRILSLLRRLGLPTDSPLLTPELCRHALEQAALHRGGRPNLVLPTDFGPSRFLQAADAVGPDLIARGLRALAHPAGTVGSGATLARLGLRAAGSLTMAGS</sequence>
<feature type="domain" description="3-dehydroquinate synthase N-terminal" evidence="3">
    <location>
        <begin position="77"/>
        <end position="187"/>
    </location>
</feature>
<dbReference type="Gene3D" id="3.40.50.1970">
    <property type="match status" value="1"/>
</dbReference>
<dbReference type="InterPro" id="IPR030960">
    <property type="entry name" value="DHQS/DOIS_N"/>
</dbReference>
<feature type="domain" description="3-dehydroquinate synthase C-terminal" evidence="4">
    <location>
        <begin position="190"/>
        <end position="328"/>
    </location>
</feature>